<organism evidence="3 4">
    <name type="scientific">Siphonobacter curvatus</name>
    <dbReference type="NCBI Taxonomy" id="2094562"/>
    <lineage>
        <taxon>Bacteria</taxon>
        <taxon>Pseudomonadati</taxon>
        <taxon>Bacteroidota</taxon>
        <taxon>Cytophagia</taxon>
        <taxon>Cytophagales</taxon>
        <taxon>Cytophagaceae</taxon>
        <taxon>Siphonobacter</taxon>
    </lineage>
</organism>
<protein>
    <submittedName>
        <fullName evidence="3">Histidine kinase</fullName>
    </submittedName>
</protein>
<dbReference type="EMBL" id="PTRA01000003">
    <property type="protein sequence ID" value="PQA56318.1"/>
    <property type="molecule type" value="Genomic_DNA"/>
</dbReference>
<gene>
    <name evidence="3" type="ORF">C5O19_18425</name>
</gene>
<feature type="transmembrane region" description="Helical" evidence="1">
    <location>
        <begin position="149"/>
        <end position="172"/>
    </location>
</feature>
<feature type="transmembrane region" description="Helical" evidence="1">
    <location>
        <begin position="84"/>
        <end position="108"/>
    </location>
</feature>
<reference evidence="4" key="1">
    <citation type="submission" date="2018-02" db="EMBL/GenBank/DDBJ databases">
        <title>Genome sequencing of Solimonas sp. HR-BB.</title>
        <authorList>
            <person name="Lee Y."/>
            <person name="Jeon C.O."/>
        </authorList>
    </citation>
    <scope>NUCLEOTIDE SEQUENCE [LARGE SCALE GENOMIC DNA]</scope>
    <source>
        <strain evidence="4">HR-U</strain>
    </source>
</reference>
<evidence type="ECO:0000259" key="2">
    <source>
        <dbReference type="Pfam" id="PF06580"/>
    </source>
</evidence>
<keyword evidence="3" id="KW-0418">Kinase</keyword>
<keyword evidence="3" id="KW-0808">Transferase</keyword>
<keyword evidence="1" id="KW-0472">Membrane</keyword>
<dbReference type="InterPro" id="IPR010559">
    <property type="entry name" value="Sig_transdc_His_kin_internal"/>
</dbReference>
<evidence type="ECO:0000313" key="4">
    <source>
        <dbReference type="Proteomes" id="UP000239590"/>
    </source>
</evidence>
<evidence type="ECO:0000256" key="1">
    <source>
        <dbReference type="SAM" id="Phobius"/>
    </source>
</evidence>
<dbReference type="PANTHER" id="PTHR34220:SF7">
    <property type="entry name" value="SENSOR HISTIDINE KINASE YPDA"/>
    <property type="match status" value="1"/>
</dbReference>
<dbReference type="AlphaFoldDB" id="A0A2S7IIV3"/>
<dbReference type="Pfam" id="PF06580">
    <property type="entry name" value="His_kinase"/>
    <property type="match status" value="1"/>
</dbReference>
<sequence>MKELIHRCFPTARSRWMYAFIAPWIIPLMAYLLIGQPYLQTGSTFAGGTLVVGILSTLAFLAHNEVADRITRKYPHLRQTIKRIVWTTLCFTGLSAFFLYSYVMMFAACGFFNTELSLEAMRANHGVIPTWNRLFERMFGIEVTPPTLVFLYAWDVFCLLTFVFIYEVFYSLEQWQASQKNKETLKKARLQGQLQSLRSQISPHFLFNSLNSLSSLIADEPQKAEDFVNEMAKVYRYLLQTSERELTPLSVELAFIHSYYHLLKTRYGAGLHLDVAVDPAYLKYQLPPLTLQMLVENAVKHNVILATKPLHIHIGTTATGELLVSNNLQTKAKRPGIVESTQVGLANITARYRLLDQPLPQITNGPDHFKILLPLFTENVSEV</sequence>
<dbReference type="GO" id="GO:0000155">
    <property type="term" value="F:phosphorelay sensor kinase activity"/>
    <property type="evidence" value="ECO:0007669"/>
    <property type="project" value="InterPro"/>
</dbReference>
<keyword evidence="1" id="KW-0812">Transmembrane</keyword>
<feature type="transmembrane region" description="Helical" evidence="1">
    <location>
        <begin position="16"/>
        <end position="39"/>
    </location>
</feature>
<dbReference type="PANTHER" id="PTHR34220">
    <property type="entry name" value="SENSOR HISTIDINE KINASE YPDA"/>
    <property type="match status" value="1"/>
</dbReference>
<keyword evidence="1" id="KW-1133">Transmembrane helix</keyword>
<comment type="caution">
    <text evidence="3">The sequence shown here is derived from an EMBL/GenBank/DDBJ whole genome shotgun (WGS) entry which is preliminary data.</text>
</comment>
<dbReference type="RefSeq" id="WP_104714852.1">
    <property type="nucleotide sequence ID" value="NZ_PTRA01000003.1"/>
</dbReference>
<proteinExistence type="predicted"/>
<keyword evidence="4" id="KW-1185">Reference proteome</keyword>
<feature type="transmembrane region" description="Helical" evidence="1">
    <location>
        <begin position="45"/>
        <end position="63"/>
    </location>
</feature>
<evidence type="ECO:0000313" key="3">
    <source>
        <dbReference type="EMBL" id="PQA56318.1"/>
    </source>
</evidence>
<dbReference type="GO" id="GO:0016020">
    <property type="term" value="C:membrane"/>
    <property type="evidence" value="ECO:0007669"/>
    <property type="project" value="InterPro"/>
</dbReference>
<dbReference type="OrthoDB" id="927174at2"/>
<name>A0A2S7IIV3_9BACT</name>
<dbReference type="InterPro" id="IPR050640">
    <property type="entry name" value="Bact_2-comp_sensor_kinase"/>
</dbReference>
<dbReference type="Proteomes" id="UP000239590">
    <property type="component" value="Unassembled WGS sequence"/>
</dbReference>
<accession>A0A2S7IIV3</accession>
<feature type="domain" description="Signal transduction histidine kinase internal region" evidence="2">
    <location>
        <begin position="193"/>
        <end position="269"/>
    </location>
</feature>